<evidence type="ECO:0000256" key="6">
    <source>
        <dbReference type="HAMAP-Rule" id="MF_02040"/>
    </source>
</evidence>
<evidence type="ECO:0000256" key="5">
    <source>
        <dbReference type="ARBA" id="ARBA00023014"/>
    </source>
</evidence>
<dbReference type="GO" id="GO:0005524">
    <property type="term" value="F:ATP binding"/>
    <property type="evidence" value="ECO:0007669"/>
    <property type="project" value="UniProtKB-UniRule"/>
</dbReference>
<dbReference type="HAMAP" id="MF_02040">
    <property type="entry name" value="Mrp_NBP35"/>
    <property type="match status" value="1"/>
</dbReference>
<dbReference type="GO" id="GO:0046872">
    <property type="term" value="F:metal ion binding"/>
    <property type="evidence" value="ECO:0007669"/>
    <property type="project" value="UniProtKB-KW"/>
</dbReference>
<dbReference type="InterPro" id="IPR000808">
    <property type="entry name" value="Mrp-like_CS"/>
</dbReference>
<evidence type="ECO:0000313" key="8">
    <source>
        <dbReference type="Proteomes" id="UP000245959"/>
    </source>
</evidence>
<gene>
    <name evidence="7" type="ORF">C8D82_102171</name>
</gene>
<accession>A0A2U1BAB0</accession>
<keyword evidence="3 6" id="KW-0067">ATP-binding</keyword>
<dbReference type="SUPFAM" id="SSF52540">
    <property type="entry name" value="P-loop containing nucleoside triphosphate hydrolases"/>
    <property type="match status" value="1"/>
</dbReference>
<dbReference type="InterPro" id="IPR033756">
    <property type="entry name" value="YlxH/NBP35"/>
</dbReference>
<dbReference type="GO" id="GO:0016887">
    <property type="term" value="F:ATP hydrolysis activity"/>
    <property type="evidence" value="ECO:0007669"/>
    <property type="project" value="UniProtKB-UniRule"/>
</dbReference>
<dbReference type="GO" id="GO:0140663">
    <property type="term" value="F:ATP-dependent FeS chaperone activity"/>
    <property type="evidence" value="ECO:0007669"/>
    <property type="project" value="InterPro"/>
</dbReference>
<keyword evidence="6" id="KW-0378">Hydrolase</keyword>
<protein>
    <recommendedName>
        <fullName evidence="6">Iron-sulfur cluster carrier protein</fullName>
    </recommendedName>
</protein>
<organism evidence="7 8">
    <name type="scientific">Victivallis vadensis</name>
    <dbReference type="NCBI Taxonomy" id="172901"/>
    <lineage>
        <taxon>Bacteria</taxon>
        <taxon>Pseudomonadati</taxon>
        <taxon>Lentisphaerota</taxon>
        <taxon>Lentisphaeria</taxon>
        <taxon>Victivallales</taxon>
        <taxon>Victivallaceae</taxon>
        <taxon>Victivallis</taxon>
    </lineage>
</organism>
<comment type="similarity">
    <text evidence="6">Belongs to the Mrp/NBP35 ATP-binding proteins family.</text>
</comment>
<dbReference type="InterPro" id="IPR044304">
    <property type="entry name" value="NUBPL-like"/>
</dbReference>
<dbReference type="PROSITE" id="PS01215">
    <property type="entry name" value="MRP"/>
    <property type="match status" value="1"/>
</dbReference>
<feature type="binding site" evidence="6">
    <location>
        <begin position="37"/>
        <end position="44"/>
    </location>
    <ligand>
        <name>ATP</name>
        <dbReference type="ChEBI" id="CHEBI:30616"/>
    </ligand>
</feature>
<comment type="function">
    <text evidence="6">Binds and transfers iron-sulfur (Fe-S) clusters to target apoproteins. Can hydrolyze ATP.</text>
</comment>
<sequence length="274" mass="28583">MSSCSGNCGSCSSKGSCSEEKEPILKSVKKAVLVLSGKGGVGKSTVAASLAVTLAKQGKKVGLLDVDFHGPSQPTLFNVSHLRMSGTADNKMVPLEVAGIKLVSIGLLLDNSDGAVIWRGPVKMGVIKQLLEEVEWGELDYLVLDFPPGTGDESLSACQLIDCPKCAVIVTTPQEVALADCRKCLDFCNQVEVPVAGIVENMSGFVCPDCGHRHELFSSGGGARLAAAAGVQLLAQLPLEPVFLQQCDAGNLVDGLADSRIISSEMERVASAVL</sequence>
<dbReference type="OrthoDB" id="9809679at2"/>
<dbReference type="EMBL" id="QEKH01000002">
    <property type="protein sequence ID" value="PVY45599.1"/>
    <property type="molecule type" value="Genomic_DNA"/>
</dbReference>
<evidence type="ECO:0000256" key="4">
    <source>
        <dbReference type="ARBA" id="ARBA00023004"/>
    </source>
</evidence>
<keyword evidence="1 6" id="KW-0479">Metal-binding</keyword>
<comment type="subunit">
    <text evidence="6">Homodimer.</text>
</comment>
<dbReference type="PANTHER" id="PTHR42961:SF2">
    <property type="entry name" value="IRON-SULFUR PROTEIN NUBPL"/>
    <property type="match status" value="1"/>
</dbReference>
<keyword evidence="2 6" id="KW-0547">Nucleotide-binding</keyword>
<dbReference type="GO" id="GO:0016226">
    <property type="term" value="P:iron-sulfur cluster assembly"/>
    <property type="evidence" value="ECO:0007669"/>
    <property type="project" value="InterPro"/>
</dbReference>
<dbReference type="Gene3D" id="3.40.50.300">
    <property type="entry name" value="P-loop containing nucleotide triphosphate hydrolases"/>
    <property type="match status" value="1"/>
</dbReference>
<dbReference type="GO" id="GO:0051539">
    <property type="term" value="F:4 iron, 4 sulfur cluster binding"/>
    <property type="evidence" value="ECO:0007669"/>
    <property type="project" value="TreeGrafter"/>
</dbReference>
<comment type="caution">
    <text evidence="7">The sequence shown here is derived from an EMBL/GenBank/DDBJ whole genome shotgun (WGS) entry which is preliminary data.</text>
</comment>
<dbReference type="PANTHER" id="PTHR42961">
    <property type="entry name" value="IRON-SULFUR PROTEIN NUBPL"/>
    <property type="match status" value="1"/>
</dbReference>
<dbReference type="InterPro" id="IPR027417">
    <property type="entry name" value="P-loop_NTPase"/>
</dbReference>
<dbReference type="Proteomes" id="UP000245959">
    <property type="component" value="Unassembled WGS sequence"/>
</dbReference>
<evidence type="ECO:0000256" key="1">
    <source>
        <dbReference type="ARBA" id="ARBA00022723"/>
    </source>
</evidence>
<keyword evidence="5 6" id="KW-0411">Iron-sulfur</keyword>
<reference evidence="7 8" key="1">
    <citation type="submission" date="2018-04" db="EMBL/GenBank/DDBJ databases">
        <title>Genomic Encyclopedia of Type Strains, Phase IV (KMG-IV): sequencing the most valuable type-strain genomes for metagenomic binning, comparative biology and taxonomic classification.</title>
        <authorList>
            <person name="Goeker M."/>
        </authorList>
    </citation>
    <scope>NUCLEOTIDE SEQUENCE [LARGE SCALE GENOMIC DNA]</scope>
    <source>
        <strain evidence="7 8">DSM 14823</strain>
    </source>
</reference>
<dbReference type="RefSeq" id="WP_116882624.1">
    <property type="nucleotide sequence ID" value="NZ_CABMMC010000186.1"/>
</dbReference>
<dbReference type="FunFam" id="3.40.50.300:FF:001119">
    <property type="entry name" value="Iron-sulfur cluster carrier protein"/>
    <property type="match status" value="1"/>
</dbReference>
<evidence type="ECO:0000256" key="2">
    <source>
        <dbReference type="ARBA" id="ARBA00022741"/>
    </source>
</evidence>
<dbReference type="InterPro" id="IPR019591">
    <property type="entry name" value="Mrp/NBP35_ATP-bd"/>
</dbReference>
<evidence type="ECO:0000313" key="7">
    <source>
        <dbReference type="EMBL" id="PVY45599.1"/>
    </source>
</evidence>
<dbReference type="CDD" id="cd02037">
    <property type="entry name" value="Mrp_NBP35"/>
    <property type="match status" value="1"/>
</dbReference>
<evidence type="ECO:0000256" key="3">
    <source>
        <dbReference type="ARBA" id="ARBA00022840"/>
    </source>
</evidence>
<dbReference type="AlphaFoldDB" id="A0A2U1BAB0"/>
<dbReference type="Pfam" id="PF10609">
    <property type="entry name" value="ParA"/>
    <property type="match status" value="1"/>
</dbReference>
<dbReference type="GeneID" id="78293957"/>
<name>A0A2U1BAB0_9BACT</name>
<keyword evidence="4 6" id="KW-0408">Iron</keyword>
<proteinExistence type="inferred from homology"/>
<keyword evidence="8" id="KW-1185">Reference proteome</keyword>